<gene>
    <name evidence="1" type="ORF">PVAP13_1NG152519</name>
</gene>
<sequence length="154" mass="16434">MGMICFRCGDPHRRRDYTWSGECSLCGQNHKDVVCRKNPNGKVRWEEISSSASSGTVQMLATPPTAYLPASLTQQYLMAPPVTSPIAPTFQSGGYWLPHATTPSAPMVPFYSTPTSFSTGATPSLSISGVNATAASDSRNHEDVIIGGAPLDRA</sequence>
<evidence type="ECO:0000313" key="2">
    <source>
        <dbReference type="Proteomes" id="UP000823388"/>
    </source>
</evidence>
<evidence type="ECO:0000313" key="1">
    <source>
        <dbReference type="EMBL" id="KAG2650497.1"/>
    </source>
</evidence>
<keyword evidence="2" id="KW-1185">Reference proteome</keyword>
<dbReference type="EMBL" id="CM029038">
    <property type="protein sequence ID" value="KAG2650497.1"/>
    <property type="molecule type" value="Genomic_DNA"/>
</dbReference>
<comment type="caution">
    <text evidence="1">The sequence shown here is derived from an EMBL/GenBank/DDBJ whole genome shotgun (WGS) entry which is preliminary data.</text>
</comment>
<dbReference type="Proteomes" id="UP000823388">
    <property type="component" value="Chromosome 1N"/>
</dbReference>
<dbReference type="AlphaFoldDB" id="A0A8T0WW31"/>
<reference evidence="1" key="1">
    <citation type="submission" date="2020-05" db="EMBL/GenBank/DDBJ databases">
        <title>WGS assembly of Panicum virgatum.</title>
        <authorList>
            <person name="Lovell J.T."/>
            <person name="Jenkins J."/>
            <person name="Shu S."/>
            <person name="Juenger T.E."/>
            <person name="Schmutz J."/>
        </authorList>
    </citation>
    <scope>NUCLEOTIDE SEQUENCE</scope>
    <source>
        <strain evidence="1">AP13</strain>
    </source>
</reference>
<proteinExistence type="predicted"/>
<name>A0A8T0WW31_PANVG</name>
<organism evidence="1 2">
    <name type="scientific">Panicum virgatum</name>
    <name type="common">Blackwell switchgrass</name>
    <dbReference type="NCBI Taxonomy" id="38727"/>
    <lineage>
        <taxon>Eukaryota</taxon>
        <taxon>Viridiplantae</taxon>
        <taxon>Streptophyta</taxon>
        <taxon>Embryophyta</taxon>
        <taxon>Tracheophyta</taxon>
        <taxon>Spermatophyta</taxon>
        <taxon>Magnoliopsida</taxon>
        <taxon>Liliopsida</taxon>
        <taxon>Poales</taxon>
        <taxon>Poaceae</taxon>
        <taxon>PACMAD clade</taxon>
        <taxon>Panicoideae</taxon>
        <taxon>Panicodae</taxon>
        <taxon>Paniceae</taxon>
        <taxon>Panicinae</taxon>
        <taxon>Panicum</taxon>
        <taxon>Panicum sect. Hiantes</taxon>
    </lineage>
</organism>
<accession>A0A8T0WW31</accession>
<protein>
    <submittedName>
        <fullName evidence="1">Uncharacterized protein</fullName>
    </submittedName>
</protein>